<feature type="compositionally biased region" description="Basic and acidic residues" evidence="8">
    <location>
        <begin position="598"/>
        <end position="609"/>
    </location>
</feature>
<gene>
    <name evidence="10" type="ORF">LECACI_7A002199</name>
</gene>
<feature type="compositionally biased region" description="Acidic residues" evidence="8">
    <location>
        <begin position="614"/>
        <end position="624"/>
    </location>
</feature>
<dbReference type="Gene3D" id="3.30.160.60">
    <property type="entry name" value="Classic Zinc Finger"/>
    <property type="match status" value="1"/>
</dbReference>
<feature type="compositionally biased region" description="Acidic residues" evidence="8">
    <location>
        <begin position="456"/>
        <end position="476"/>
    </location>
</feature>
<dbReference type="SUPFAM" id="SSF57667">
    <property type="entry name" value="beta-beta-alpha zinc fingers"/>
    <property type="match status" value="1"/>
</dbReference>
<keyword evidence="11" id="KW-1185">Reference proteome</keyword>
<dbReference type="PANTHER" id="PTHR46179:SF13">
    <property type="entry name" value="C2H2-TYPE DOMAIN-CONTAINING PROTEIN"/>
    <property type="match status" value="1"/>
</dbReference>
<feature type="region of interest" description="Disordered" evidence="8">
    <location>
        <begin position="184"/>
        <end position="265"/>
    </location>
</feature>
<evidence type="ECO:0000256" key="8">
    <source>
        <dbReference type="SAM" id="MobiDB-lite"/>
    </source>
</evidence>
<feature type="domain" description="C2H2-type" evidence="9">
    <location>
        <begin position="293"/>
        <end position="320"/>
    </location>
</feature>
<feature type="region of interest" description="Disordered" evidence="8">
    <location>
        <begin position="353"/>
        <end position="383"/>
    </location>
</feature>
<proteinExistence type="predicted"/>
<reference evidence="10" key="1">
    <citation type="submission" date="2023-11" db="EMBL/GenBank/DDBJ databases">
        <authorList>
            <person name="Alioto T."/>
            <person name="Alioto T."/>
            <person name="Gomez Garrido J."/>
        </authorList>
    </citation>
    <scope>NUCLEOTIDE SEQUENCE</scope>
</reference>
<name>A0AAI8YUF9_9PEZI</name>
<feature type="compositionally biased region" description="Polar residues" evidence="8">
    <location>
        <begin position="227"/>
        <end position="261"/>
    </location>
</feature>
<evidence type="ECO:0000256" key="7">
    <source>
        <dbReference type="ARBA" id="ARBA00023242"/>
    </source>
</evidence>
<dbReference type="InterPro" id="IPR013087">
    <property type="entry name" value="Znf_C2H2_type"/>
</dbReference>
<comment type="subcellular location">
    <subcellularLocation>
        <location evidence="1">Nucleus</location>
    </subcellularLocation>
</comment>
<organism evidence="10 11">
    <name type="scientific">Lecanosticta acicola</name>
    <dbReference type="NCBI Taxonomy" id="111012"/>
    <lineage>
        <taxon>Eukaryota</taxon>
        <taxon>Fungi</taxon>
        <taxon>Dikarya</taxon>
        <taxon>Ascomycota</taxon>
        <taxon>Pezizomycotina</taxon>
        <taxon>Dothideomycetes</taxon>
        <taxon>Dothideomycetidae</taxon>
        <taxon>Mycosphaerellales</taxon>
        <taxon>Mycosphaerellaceae</taxon>
        <taxon>Lecanosticta</taxon>
    </lineage>
</organism>
<evidence type="ECO:0000256" key="4">
    <source>
        <dbReference type="ARBA" id="ARBA00022833"/>
    </source>
</evidence>
<evidence type="ECO:0000313" key="10">
    <source>
        <dbReference type="EMBL" id="CAK3884382.1"/>
    </source>
</evidence>
<evidence type="ECO:0000256" key="1">
    <source>
        <dbReference type="ARBA" id="ARBA00004123"/>
    </source>
</evidence>
<keyword evidence="3" id="KW-0863">Zinc-finger</keyword>
<dbReference type="PANTHER" id="PTHR46179">
    <property type="entry name" value="ZINC FINGER PROTEIN"/>
    <property type="match status" value="1"/>
</dbReference>
<feature type="domain" description="C2H2-type" evidence="9">
    <location>
        <begin position="385"/>
        <end position="405"/>
    </location>
</feature>
<keyword evidence="5" id="KW-0805">Transcription regulation</keyword>
<dbReference type="InterPro" id="IPR051061">
    <property type="entry name" value="Zinc_finger_trans_reg"/>
</dbReference>
<dbReference type="AlphaFoldDB" id="A0AAI8YUF9"/>
<dbReference type="EMBL" id="CAVMBE010000009">
    <property type="protein sequence ID" value="CAK3884382.1"/>
    <property type="molecule type" value="Genomic_DNA"/>
</dbReference>
<comment type="caution">
    <text evidence="10">The sequence shown here is derived from an EMBL/GenBank/DDBJ whole genome shotgun (WGS) entry which is preliminary data.</text>
</comment>
<keyword evidence="2" id="KW-0479">Metal-binding</keyword>
<evidence type="ECO:0000256" key="2">
    <source>
        <dbReference type="ARBA" id="ARBA00022723"/>
    </source>
</evidence>
<protein>
    <submittedName>
        <fullName evidence="10">C2H2 finger domain transcription factor crzA-like</fullName>
    </submittedName>
</protein>
<dbReference type="GO" id="GO:0005634">
    <property type="term" value="C:nucleus"/>
    <property type="evidence" value="ECO:0007669"/>
    <property type="project" value="UniProtKB-SubCell"/>
</dbReference>
<feature type="region of interest" description="Disordered" evidence="8">
    <location>
        <begin position="443"/>
        <end position="491"/>
    </location>
</feature>
<dbReference type="SMART" id="SM00355">
    <property type="entry name" value="ZnF_C2H2"/>
    <property type="match status" value="4"/>
</dbReference>
<evidence type="ECO:0000259" key="9">
    <source>
        <dbReference type="SMART" id="SM00355"/>
    </source>
</evidence>
<accession>A0AAI8YUF9</accession>
<evidence type="ECO:0000313" key="11">
    <source>
        <dbReference type="Proteomes" id="UP001296104"/>
    </source>
</evidence>
<feature type="region of interest" description="Disordered" evidence="8">
    <location>
        <begin position="103"/>
        <end position="131"/>
    </location>
</feature>
<feature type="compositionally biased region" description="Polar residues" evidence="8">
    <location>
        <begin position="103"/>
        <end position="119"/>
    </location>
</feature>
<dbReference type="Proteomes" id="UP001296104">
    <property type="component" value="Unassembled WGS sequence"/>
</dbReference>
<evidence type="ECO:0000256" key="6">
    <source>
        <dbReference type="ARBA" id="ARBA00023163"/>
    </source>
</evidence>
<dbReference type="GO" id="GO:0008270">
    <property type="term" value="F:zinc ion binding"/>
    <property type="evidence" value="ECO:0007669"/>
    <property type="project" value="UniProtKB-KW"/>
</dbReference>
<evidence type="ECO:0000256" key="3">
    <source>
        <dbReference type="ARBA" id="ARBA00022771"/>
    </source>
</evidence>
<feature type="domain" description="C2H2-type" evidence="9">
    <location>
        <begin position="325"/>
        <end position="355"/>
    </location>
</feature>
<keyword evidence="6" id="KW-0804">Transcription</keyword>
<keyword evidence="7" id="KW-0539">Nucleus</keyword>
<feature type="domain" description="C2H2-type" evidence="9">
    <location>
        <begin position="266"/>
        <end position="287"/>
    </location>
</feature>
<feature type="region of interest" description="Disordered" evidence="8">
    <location>
        <begin position="598"/>
        <end position="624"/>
    </location>
</feature>
<sequence>MATYAEYPAQAMASNDFTLYPYPEAWNQDETYLPTSRYADPSYLSATTFDSYPRQHSYAPLPEPFDFLGQQALDQCKQRLQAPRLADSASHSFEYPNPPALSNVSDSGASVHSTISSAMGSPPTQPQAHEWGHQHGAHMFPGIVQQTDGLFSNSSFDFETIPVTEKGCVDPSLIQPFSPTPYTGAQFPDVPAQNLPYPAISSPAPNHLSHSPRPFSAKPAGSASPYARQQSWQPYPQRQGSRRPSISSVHSRHSQNSLSSEDSNKGLCPIATCGRHVKDMKAHMLTHQNERPEKCPIPTCEYHTKGFARKYDKNRHTLTHYKGTMVCGFCPGSGSAAEKSFNRADVFKRHLTSVHGVEQTPPNARRKSPSGASKRPYHSSRDVSGMCSTCGKTFPSAQDFYEHLDDCVLRVVQQTDPSEAVNEKLLTEVSQDKDVQDTMEKHMLPTNLDYNAPTSFDEEEEEEAEDEDDVEDEDNNDGTYGSRRSKKARKTDAFNISNHGAITKTTKKGLTYSKNGVPLAGTTTGKGSKRRKNYPLSWGASADKMRMKKRVLCVYDGQRRLAKDDMMMDADYEVRIPLPGEDRAYVTDLDVQTLRRAEGFHHATDEEKGPWIQENDEELERSTH</sequence>
<keyword evidence="4" id="KW-0862">Zinc</keyword>
<dbReference type="GO" id="GO:0006357">
    <property type="term" value="P:regulation of transcription by RNA polymerase II"/>
    <property type="evidence" value="ECO:0007669"/>
    <property type="project" value="TreeGrafter"/>
</dbReference>
<evidence type="ECO:0000256" key="5">
    <source>
        <dbReference type="ARBA" id="ARBA00023015"/>
    </source>
</evidence>
<dbReference type="InterPro" id="IPR036236">
    <property type="entry name" value="Znf_C2H2_sf"/>
</dbReference>